<keyword evidence="8" id="KW-1185">Reference proteome</keyword>
<evidence type="ECO:0000313" key="8">
    <source>
        <dbReference type="Proteomes" id="UP000298327"/>
    </source>
</evidence>
<dbReference type="OrthoDB" id="6605928at2759"/>
<dbReference type="Gene3D" id="3.30.70.1180">
    <property type="entry name" value="Vacuolar atp synthase subunit c, domain 1"/>
    <property type="match status" value="1"/>
</dbReference>
<dbReference type="Gene3D" id="1.20.1460.10">
    <property type="entry name" value="subunit c (vma5p) of the yeast v-atpase, domain 2"/>
    <property type="match status" value="1"/>
</dbReference>
<proteinExistence type="inferred from homology"/>
<dbReference type="InterPro" id="IPR004907">
    <property type="entry name" value="ATPase_V1-cplx_csu"/>
</dbReference>
<reference evidence="7 8" key="1">
    <citation type="submission" date="2019-02" db="EMBL/GenBank/DDBJ databases">
        <title>Genome sequencing of the rare red list fungi Dentipellis fragilis.</title>
        <authorList>
            <person name="Buettner E."/>
            <person name="Kellner H."/>
        </authorList>
    </citation>
    <scope>NUCLEOTIDE SEQUENCE [LARGE SCALE GENOMIC DNA]</scope>
    <source>
        <strain evidence="7 8">DSM 105465</strain>
    </source>
</reference>
<dbReference type="InterPro" id="IPR036132">
    <property type="entry name" value="Vac_ATP_synth_c_sf"/>
</dbReference>
<dbReference type="Pfam" id="PF03223">
    <property type="entry name" value="V-ATPase_C"/>
    <property type="match status" value="1"/>
</dbReference>
<evidence type="ECO:0000256" key="6">
    <source>
        <dbReference type="RuleBase" id="RU364010"/>
    </source>
</evidence>
<sequence length="392" mass="44829">MPSDQSTWLVSVPQDGDSEGLLQELSSKLAQQSKSFSRSSIGHLSLPSFKTGTLDSLISLSEELPKQDTSFTATVAKIVDTLRNLTNNDPSRLSQHILVDDRTVDDYLLRDWKWDEGRYGTQRSLREIVDVLNKKMTSIDTVTKTKLNSYNLAKGSLTQLKRKKTGNLSVRSLADYVSKENFIQDSEYLETLIVAVPKSSVKDWNSKYERLTSMVVPRSAFAIASDDDYTLFTVVVFRRVRDEFVQKCRENKYVVRDYQFSEDQLEKEKDDLETADSMEKELWTELVNMSRANFSEAFQLLVHLKVVRLFIESVLRYGLPANYTGIVIKPEPKSTKRILTLLQSHFSYLASRSSGGGKGKSGQNEDFVGEYQTLLDQEYFDFVMYEVPWIVN</sequence>
<dbReference type="FunFam" id="3.30.70.100:FF:000002">
    <property type="entry name" value="V-type proton ATPase subunit C"/>
    <property type="match status" value="1"/>
</dbReference>
<evidence type="ECO:0000256" key="4">
    <source>
        <dbReference type="ARBA" id="ARBA00023065"/>
    </source>
</evidence>
<dbReference type="EMBL" id="SEOQ01000009">
    <property type="protein sequence ID" value="TFY72641.1"/>
    <property type="molecule type" value="Genomic_DNA"/>
</dbReference>
<comment type="function">
    <text evidence="5">Subunit of the V1 complex of vacuolar(H+)-ATPase (V-ATPase), a multisubunit enzyme composed of a peripheral complex (V1) that hydrolyzes ATP and a membrane integral complex (V0) that translocates protons. V-ATPase is responsible for acidifying and maintaining the pH of intracellular compartments. Subunit C is necessary for the assembly of the catalytic sector of the enzyme and is likely to have a specific function in its catalytic activity. Reversibly leaves the enzyme after glucose depletion, causing the catalytic subcomplex V1 to detach from the V0 section.</text>
</comment>
<evidence type="ECO:0000256" key="2">
    <source>
        <dbReference type="ARBA" id="ARBA00022448"/>
    </source>
</evidence>
<dbReference type="PANTHER" id="PTHR10137">
    <property type="entry name" value="V-TYPE PROTON ATPASE SUBUNIT C"/>
    <property type="match status" value="1"/>
</dbReference>
<comment type="subunit">
    <text evidence="6">V-ATPase is a heteromultimeric enzyme composed of a peripheral catalytic V1 complex (components A to H) attached to an integral membrane V0 proton pore complex.</text>
</comment>
<accession>A0A4Y9ZFR1</accession>
<keyword evidence="3 6" id="KW-0375">Hydrogen ion transport</keyword>
<dbReference type="CDD" id="cd14785">
    <property type="entry name" value="V-ATPase_C"/>
    <property type="match status" value="1"/>
</dbReference>
<dbReference type="Gene3D" id="3.30.70.100">
    <property type="match status" value="1"/>
</dbReference>
<dbReference type="GO" id="GO:0000221">
    <property type="term" value="C:vacuolar proton-transporting V-type ATPase, V1 domain"/>
    <property type="evidence" value="ECO:0007669"/>
    <property type="project" value="TreeGrafter"/>
</dbReference>
<dbReference type="PANTHER" id="PTHR10137:SF0">
    <property type="entry name" value="V-TYPE PROTON ATPASE SUBUNIT C"/>
    <property type="match status" value="1"/>
</dbReference>
<evidence type="ECO:0000256" key="3">
    <source>
        <dbReference type="ARBA" id="ARBA00022781"/>
    </source>
</evidence>
<gene>
    <name evidence="7" type="ORF">EVG20_g371</name>
</gene>
<organism evidence="7 8">
    <name type="scientific">Dentipellis fragilis</name>
    <dbReference type="NCBI Taxonomy" id="205917"/>
    <lineage>
        <taxon>Eukaryota</taxon>
        <taxon>Fungi</taxon>
        <taxon>Dikarya</taxon>
        <taxon>Basidiomycota</taxon>
        <taxon>Agaricomycotina</taxon>
        <taxon>Agaricomycetes</taxon>
        <taxon>Russulales</taxon>
        <taxon>Hericiaceae</taxon>
        <taxon>Dentipellis</taxon>
    </lineage>
</organism>
<dbReference type="STRING" id="205917.A0A4Y9ZFR1"/>
<name>A0A4Y9ZFR1_9AGAM</name>
<dbReference type="Proteomes" id="UP000298327">
    <property type="component" value="Unassembled WGS sequence"/>
</dbReference>
<evidence type="ECO:0000313" key="7">
    <source>
        <dbReference type="EMBL" id="TFY72641.1"/>
    </source>
</evidence>
<comment type="function">
    <text evidence="6">Subunit of the V1 complex of vacuolar(H+)-ATPase (V-ATPase), a multisubunit enzyme composed of a peripheral complex (V1) that hydrolyzes ATP and a membrane integral complex (V0) that translocates protons. V-ATPase is responsible for acidifying and maintaining the pH of intracellular compartments and in some cell types, is targeted to the plasma membrane, where it is responsible for acidifying the extracellular environment. Subunit C is necessary for the assembly of the catalytic sector of the enzyme and is likely to have a specific function in its catalytic activity.</text>
</comment>
<protein>
    <recommendedName>
        <fullName evidence="6">V-type proton ATPase subunit C</fullName>
    </recommendedName>
</protein>
<dbReference type="AlphaFoldDB" id="A0A4Y9ZFR1"/>
<comment type="caution">
    <text evidence="7">The sequence shown here is derived from an EMBL/GenBank/DDBJ whole genome shotgun (WGS) entry which is preliminary data.</text>
</comment>
<evidence type="ECO:0000256" key="5">
    <source>
        <dbReference type="ARBA" id="ARBA00053565"/>
    </source>
</evidence>
<dbReference type="SUPFAM" id="SSF118203">
    <property type="entry name" value="Vacuolar ATP synthase subunit C"/>
    <property type="match status" value="1"/>
</dbReference>
<evidence type="ECO:0000256" key="1">
    <source>
        <dbReference type="ARBA" id="ARBA00006138"/>
    </source>
</evidence>
<keyword evidence="4 6" id="KW-0406">Ion transport</keyword>
<dbReference type="GO" id="GO:0046961">
    <property type="term" value="F:proton-transporting ATPase activity, rotational mechanism"/>
    <property type="evidence" value="ECO:0007669"/>
    <property type="project" value="InterPro"/>
</dbReference>
<comment type="similarity">
    <text evidence="1 6">Belongs to the V-ATPase C subunit family.</text>
</comment>
<keyword evidence="2 6" id="KW-0813">Transport</keyword>